<evidence type="ECO:0000313" key="2">
    <source>
        <dbReference type="Proteomes" id="UP000218231"/>
    </source>
</evidence>
<dbReference type="AlphaFoldDB" id="A0A2A2JZL9"/>
<protein>
    <submittedName>
        <fullName evidence="1">Uncharacterized protein</fullName>
    </submittedName>
</protein>
<organism evidence="1 2">
    <name type="scientific">Diploscapter pachys</name>
    <dbReference type="NCBI Taxonomy" id="2018661"/>
    <lineage>
        <taxon>Eukaryota</taxon>
        <taxon>Metazoa</taxon>
        <taxon>Ecdysozoa</taxon>
        <taxon>Nematoda</taxon>
        <taxon>Chromadorea</taxon>
        <taxon>Rhabditida</taxon>
        <taxon>Rhabditina</taxon>
        <taxon>Rhabditomorpha</taxon>
        <taxon>Rhabditoidea</taxon>
        <taxon>Rhabditidae</taxon>
        <taxon>Diploscapter</taxon>
    </lineage>
</organism>
<sequence length="106" mass="11918">MMRASYVSGAGSSECPLKSSNGAGALVLQGFQDQCFTIFWRKNFSTYFVKKSGRIAAPGVLKAPEYKGLRVLAGDIPLKTRLVQMDREEEYGDYDLRLRKFETLKI</sequence>
<evidence type="ECO:0000313" key="1">
    <source>
        <dbReference type="EMBL" id="PAV66989.1"/>
    </source>
</evidence>
<comment type="caution">
    <text evidence="1">The sequence shown here is derived from an EMBL/GenBank/DDBJ whole genome shotgun (WGS) entry which is preliminary data.</text>
</comment>
<name>A0A2A2JZL9_9BILA</name>
<dbReference type="Proteomes" id="UP000218231">
    <property type="component" value="Unassembled WGS sequence"/>
</dbReference>
<keyword evidence="2" id="KW-1185">Reference proteome</keyword>
<accession>A0A2A2JZL9</accession>
<reference evidence="1 2" key="1">
    <citation type="journal article" date="2017" name="Curr. Biol.">
        <title>Genome architecture and evolution of a unichromosomal asexual nematode.</title>
        <authorList>
            <person name="Fradin H."/>
            <person name="Zegar C."/>
            <person name="Gutwein M."/>
            <person name="Lucas J."/>
            <person name="Kovtun M."/>
            <person name="Corcoran D."/>
            <person name="Baugh L.R."/>
            <person name="Kiontke K."/>
            <person name="Gunsalus K."/>
            <person name="Fitch D.H."/>
            <person name="Piano F."/>
        </authorList>
    </citation>
    <scope>NUCLEOTIDE SEQUENCE [LARGE SCALE GENOMIC DNA]</scope>
    <source>
        <strain evidence="1">PF1309</strain>
    </source>
</reference>
<gene>
    <name evidence="1" type="ORF">WR25_25601</name>
</gene>
<dbReference type="EMBL" id="LIAE01010009">
    <property type="protein sequence ID" value="PAV66989.1"/>
    <property type="molecule type" value="Genomic_DNA"/>
</dbReference>
<proteinExistence type="predicted"/>